<keyword evidence="2" id="KW-0812">Transmembrane</keyword>
<comment type="caution">
    <text evidence="3">The sequence shown here is derived from an EMBL/GenBank/DDBJ whole genome shotgun (WGS) entry which is preliminary data.</text>
</comment>
<keyword evidence="2" id="KW-0472">Membrane</keyword>
<gene>
    <name evidence="3" type="ORF">N8I77_008662</name>
</gene>
<organism evidence="3 4">
    <name type="scientific">Phomopsis amygdali</name>
    <name type="common">Fusicoccum amygdali</name>
    <dbReference type="NCBI Taxonomy" id="1214568"/>
    <lineage>
        <taxon>Eukaryota</taxon>
        <taxon>Fungi</taxon>
        <taxon>Dikarya</taxon>
        <taxon>Ascomycota</taxon>
        <taxon>Pezizomycotina</taxon>
        <taxon>Sordariomycetes</taxon>
        <taxon>Sordariomycetidae</taxon>
        <taxon>Diaporthales</taxon>
        <taxon>Diaporthaceae</taxon>
        <taxon>Diaporthe</taxon>
    </lineage>
</organism>
<evidence type="ECO:0000256" key="2">
    <source>
        <dbReference type="SAM" id="Phobius"/>
    </source>
</evidence>
<accession>A0AAD9S8K6</accession>
<reference evidence="3" key="1">
    <citation type="submission" date="2023-06" db="EMBL/GenBank/DDBJ databases">
        <authorList>
            <person name="Noh H."/>
        </authorList>
    </citation>
    <scope>NUCLEOTIDE SEQUENCE</scope>
    <source>
        <strain evidence="3">DUCC20226</strain>
    </source>
</reference>
<sequence>MISLGPFILIAGISVVMLLCWAWLPLFAIAKLFRLGSHRNRDTVLLPVRAAVNDVRYRAEGFVPPSQALRRDPLAFNPEVRHHNYLKVDPRTMRFQNREAKDAYDATFGLARRKSGDAFERQGVYGSRPRPRSREPGRQATDSAKIDIQRPESTHSRDRVHE</sequence>
<dbReference type="AlphaFoldDB" id="A0AAD9S8K6"/>
<feature type="transmembrane region" description="Helical" evidence="2">
    <location>
        <begin position="6"/>
        <end position="30"/>
    </location>
</feature>
<feature type="region of interest" description="Disordered" evidence="1">
    <location>
        <begin position="119"/>
        <end position="162"/>
    </location>
</feature>
<dbReference type="EMBL" id="JAUJFL010000005">
    <property type="protein sequence ID" value="KAK2602102.1"/>
    <property type="molecule type" value="Genomic_DNA"/>
</dbReference>
<evidence type="ECO:0000313" key="4">
    <source>
        <dbReference type="Proteomes" id="UP001265746"/>
    </source>
</evidence>
<keyword evidence="2" id="KW-1133">Transmembrane helix</keyword>
<protein>
    <submittedName>
        <fullName evidence="3">Uncharacterized protein</fullName>
    </submittedName>
</protein>
<dbReference type="Proteomes" id="UP001265746">
    <property type="component" value="Unassembled WGS sequence"/>
</dbReference>
<proteinExistence type="predicted"/>
<evidence type="ECO:0000313" key="3">
    <source>
        <dbReference type="EMBL" id="KAK2602102.1"/>
    </source>
</evidence>
<feature type="compositionally biased region" description="Basic and acidic residues" evidence="1">
    <location>
        <begin position="144"/>
        <end position="162"/>
    </location>
</feature>
<evidence type="ECO:0000256" key="1">
    <source>
        <dbReference type="SAM" id="MobiDB-lite"/>
    </source>
</evidence>
<keyword evidence="4" id="KW-1185">Reference proteome</keyword>
<name>A0AAD9S8K6_PHOAM</name>